<dbReference type="OrthoDB" id="502668at2"/>
<dbReference type="KEGG" id="cep:Cri9333_4015"/>
<evidence type="ECO:0000313" key="1">
    <source>
        <dbReference type="EMBL" id="AFZ14822.1"/>
    </source>
</evidence>
<dbReference type="RefSeq" id="WP_015204922.1">
    <property type="nucleotide sequence ID" value="NC_019753.1"/>
</dbReference>
<dbReference type="HOGENOM" id="CLU_021307_2_0_3"/>
<dbReference type="InterPro" id="IPR036388">
    <property type="entry name" value="WH-like_DNA-bd_sf"/>
</dbReference>
<dbReference type="STRING" id="1173022.Cri9333_4015"/>
<evidence type="ECO:0000313" key="2">
    <source>
        <dbReference type="Proteomes" id="UP000010472"/>
    </source>
</evidence>
<dbReference type="SUPFAM" id="SSF52540">
    <property type="entry name" value="P-loop containing nucleoside triphosphate hydrolases"/>
    <property type="match status" value="1"/>
</dbReference>
<dbReference type="EMBL" id="CP003620">
    <property type="protein sequence ID" value="AFZ14822.1"/>
    <property type="molecule type" value="Genomic_DNA"/>
</dbReference>
<accession>K9W4Z9</accession>
<dbReference type="InterPro" id="IPR027417">
    <property type="entry name" value="P-loop_NTPase"/>
</dbReference>
<dbReference type="Gene3D" id="1.10.10.10">
    <property type="entry name" value="Winged helix-like DNA-binding domain superfamily/Winged helix DNA-binding domain"/>
    <property type="match status" value="1"/>
</dbReference>
<dbReference type="Pfam" id="PF14516">
    <property type="entry name" value="AAA_35"/>
    <property type="match status" value="1"/>
</dbReference>
<evidence type="ECO:0008006" key="3">
    <source>
        <dbReference type="Google" id="ProtNLM"/>
    </source>
</evidence>
<gene>
    <name evidence="1" type="ORF">Cri9333_4015</name>
</gene>
<dbReference type="eggNOG" id="COG1672">
    <property type="taxonomic scope" value="Bacteria"/>
</dbReference>
<dbReference type="Proteomes" id="UP000010472">
    <property type="component" value="Chromosome"/>
</dbReference>
<organism evidence="1 2">
    <name type="scientific">Crinalium epipsammum PCC 9333</name>
    <dbReference type="NCBI Taxonomy" id="1173022"/>
    <lineage>
        <taxon>Bacteria</taxon>
        <taxon>Bacillati</taxon>
        <taxon>Cyanobacteriota</taxon>
        <taxon>Cyanophyceae</taxon>
        <taxon>Gomontiellales</taxon>
        <taxon>Gomontiellaceae</taxon>
        <taxon>Crinalium</taxon>
    </lineage>
</organism>
<reference evidence="1 2" key="1">
    <citation type="submission" date="2012-06" db="EMBL/GenBank/DDBJ databases">
        <title>Finished chromosome of genome of Crinalium epipsammum PCC 9333.</title>
        <authorList>
            <consortium name="US DOE Joint Genome Institute"/>
            <person name="Gugger M."/>
            <person name="Coursin T."/>
            <person name="Rippka R."/>
            <person name="Tandeau De Marsac N."/>
            <person name="Huntemann M."/>
            <person name="Wei C.-L."/>
            <person name="Han J."/>
            <person name="Detter J.C."/>
            <person name="Han C."/>
            <person name="Tapia R."/>
            <person name="Davenport K."/>
            <person name="Daligault H."/>
            <person name="Erkkila T."/>
            <person name="Gu W."/>
            <person name="Munk A.C.C."/>
            <person name="Teshima H."/>
            <person name="Xu Y."/>
            <person name="Chain P."/>
            <person name="Chen A."/>
            <person name="Krypides N."/>
            <person name="Mavromatis K."/>
            <person name="Markowitz V."/>
            <person name="Szeto E."/>
            <person name="Ivanova N."/>
            <person name="Mikhailova N."/>
            <person name="Ovchinnikova G."/>
            <person name="Pagani I."/>
            <person name="Pati A."/>
            <person name="Goodwin L."/>
            <person name="Peters L."/>
            <person name="Pitluck S."/>
            <person name="Woyke T."/>
            <person name="Kerfeld C."/>
        </authorList>
    </citation>
    <scope>NUCLEOTIDE SEQUENCE [LARGE SCALE GENOMIC DNA]</scope>
    <source>
        <strain evidence="1 2">PCC 9333</strain>
    </source>
</reference>
<sequence>MNQETFCKIYQQALTPRQNQVLSLFLAGSKDEEILKEIRATHITTVIHHIRNICQKFEIIPEAYSDYRESLLELFLKYKRTLVSPKILEKYGYITKSIPFPDRPEPINSPYYIARDCIESKCYAKLEEPGALLRVKAPKQMGKTSLIKRIIADAHQKNYQTVYLNIGLIDTNKFTNSYSFLRSFYTYFQQKVPNAPAMQEWDNDDLLMLNCTRQFQKLLQQLDGVLVLVLDQVDRLFEYPEIYHNFFPMLRNWYEKSKESETWEKLRLVIAYSTEDYGKLGINQSPFNVGEFIKLEEFNLEQMYSLADRHGVSREDMMPLKEMVAGHPYLVRLALYHLSQQNITIQQLIKDAPTNAGIYQQHLLRHLEILENQQELGKVFQQILAQELVTLEKKTIQLYQLESMGLIKLEGNSARVSRKLYQLYFSDRLN</sequence>
<name>K9W4Z9_9CYAN</name>
<keyword evidence="2" id="KW-1185">Reference proteome</keyword>
<dbReference type="Gene3D" id="3.40.50.300">
    <property type="entry name" value="P-loop containing nucleotide triphosphate hydrolases"/>
    <property type="match status" value="1"/>
</dbReference>
<proteinExistence type="predicted"/>
<protein>
    <recommendedName>
        <fullName evidence="3">Regulatory protein LuxR</fullName>
    </recommendedName>
</protein>
<dbReference type="eggNOG" id="COG2771">
    <property type="taxonomic scope" value="Bacteria"/>
</dbReference>
<dbReference type="PATRIC" id="fig|1173022.3.peg.4335"/>
<dbReference type="AlphaFoldDB" id="K9W4Z9"/>